<sequence>MAGGTLAVLVAIVWGSTVMLGDRTPDDNDTYPASTGRPLTPWRPTSDPAGGGSGRDNPAAADRPVVLFEGPVTVDSGLGIDVDEASPTHTGPKSSALDMYWSRKNGLSANDGSLYIDQGMPEGAAQRCAARVEAGREGYPALDVFPGDQFCLRTSDGRIAWLRVGEGAGRADELALQVTVWDGVPG</sequence>
<name>A0ABS5TDE2_9ACTN</name>
<evidence type="ECO:0008006" key="4">
    <source>
        <dbReference type="Google" id="ProtNLM"/>
    </source>
</evidence>
<feature type="region of interest" description="Disordered" evidence="1">
    <location>
        <begin position="21"/>
        <end position="60"/>
    </location>
</feature>
<organism evidence="2 3">
    <name type="scientific">Kineosporia corallincola</name>
    <dbReference type="NCBI Taxonomy" id="2835133"/>
    <lineage>
        <taxon>Bacteria</taxon>
        <taxon>Bacillati</taxon>
        <taxon>Actinomycetota</taxon>
        <taxon>Actinomycetes</taxon>
        <taxon>Kineosporiales</taxon>
        <taxon>Kineosporiaceae</taxon>
        <taxon>Kineosporia</taxon>
    </lineage>
</organism>
<reference evidence="2 3" key="1">
    <citation type="submission" date="2021-05" db="EMBL/GenBank/DDBJ databases">
        <title>Kineosporia and Streptomyces sp. nov. two new marine actinobacteria isolated from Coral.</title>
        <authorList>
            <person name="Buangrab K."/>
            <person name="Sutthacheep M."/>
            <person name="Yeemin T."/>
            <person name="Harunari E."/>
            <person name="Igarashi Y."/>
            <person name="Kanchanasin P."/>
            <person name="Tanasupawat S."/>
            <person name="Phongsopitanun W."/>
        </authorList>
    </citation>
    <scope>NUCLEOTIDE SEQUENCE [LARGE SCALE GENOMIC DNA]</scope>
    <source>
        <strain evidence="2 3">J2-2</strain>
    </source>
</reference>
<evidence type="ECO:0000313" key="3">
    <source>
        <dbReference type="Proteomes" id="UP001197247"/>
    </source>
</evidence>
<keyword evidence="3" id="KW-1185">Reference proteome</keyword>
<protein>
    <recommendedName>
        <fullName evidence="4">Serine/threonine protein kinase</fullName>
    </recommendedName>
</protein>
<dbReference type="EMBL" id="JAHBAY010000003">
    <property type="protein sequence ID" value="MBT0768863.1"/>
    <property type="molecule type" value="Genomic_DNA"/>
</dbReference>
<proteinExistence type="predicted"/>
<dbReference type="RefSeq" id="WP_214155167.1">
    <property type="nucleotide sequence ID" value="NZ_JAHBAY010000003.1"/>
</dbReference>
<comment type="caution">
    <text evidence="2">The sequence shown here is derived from an EMBL/GenBank/DDBJ whole genome shotgun (WGS) entry which is preliminary data.</text>
</comment>
<evidence type="ECO:0000313" key="2">
    <source>
        <dbReference type="EMBL" id="MBT0768863.1"/>
    </source>
</evidence>
<accession>A0ABS5TDE2</accession>
<dbReference type="Proteomes" id="UP001197247">
    <property type="component" value="Unassembled WGS sequence"/>
</dbReference>
<gene>
    <name evidence="2" type="ORF">KIH74_07995</name>
</gene>
<evidence type="ECO:0000256" key="1">
    <source>
        <dbReference type="SAM" id="MobiDB-lite"/>
    </source>
</evidence>